<name>A0ABV8VMB6_9NOCA</name>
<feature type="compositionally biased region" description="Low complexity" evidence="1">
    <location>
        <begin position="298"/>
        <end position="308"/>
    </location>
</feature>
<protein>
    <submittedName>
        <fullName evidence="2">Uncharacterized protein</fullName>
    </submittedName>
</protein>
<gene>
    <name evidence="2" type="ORF">ACFO5K_24295</name>
</gene>
<dbReference type="RefSeq" id="WP_378567486.1">
    <property type="nucleotide sequence ID" value="NZ_JBHSDL010000030.1"/>
</dbReference>
<feature type="compositionally biased region" description="Gly residues" evidence="1">
    <location>
        <begin position="309"/>
        <end position="334"/>
    </location>
</feature>
<evidence type="ECO:0000256" key="1">
    <source>
        <dbReference type="SAM" id="MobiDB-lite"/>
    </source>
</evidence>
<organism evidence="2 3">
    <name type="scientific">Nocardia halotolerans</name>
    <dbReference type="NCBI Taxonomy" id="1755878"/>
    <lineage>
        <taxon>Bacteria</taxon>
        <taxon>Bacillati</taxon>
        <taxon>Actinomycetota</taxon>
        <taxon>Actinomycetes</taxon>
        <taxon>Mycobacteriales</taxon>
        <taxon>Nocardiaceae</taxon>
        <taxon>Nocardia</taxon>
    </lineage>
</organism>
<evidence type="ECO:0000313" key="3">
    <source>
        <dbReference type="Proteomes" id="UP001595844"/>
    </source>
</evidence>
<reference evidence="3" key="1">
    <citation type="journal article" date="2019" name="Int. J. Syst. Evol. Microbiol.">
        <title>The Global Catalogue of Microorganisms (GCM) 10K type strain sequencing project: providing services to taxonomists for standard genome sequencing and annotation.</title>
        <authorList>
            <consortium name="The Broad Institute Genomics Platform"/>
            <consortium name="The Broad Institute Genome Sequencing Center for Infectious Disease"/>
            <person name="Wu L."/>
            <person name="Ma J."/>
        </authorList>
    </citation>
    <scope>NUCLEOTIDE SEQUENCE [LARGE SCALE GENOMIC DNA]</scope>
    <source>
        <strain evidence="3">IBRC-M 10490</strain>
    </source>
</reference>
<sequence length="484" mass="46524">MRTKSLATENTLSTITPAEAEAKIAPVIALLEVPLLELRNALGTNTSAEPDPGVVAALTAATAATTATEDPHRLGLHALESTDTAAPATPALRRTATEVSAAADRGQRLSGLLGRAHSTQALAATKVDAIIADFRAKAKAAAPAVNGNNLDAIVELAEEAIQEAVGVVGNASTEMDQHTRETRGLNSDLGGTNGVTVPGGATEVAPGVYVLGTGGTDRSGWNGTTTTTDPATAAQIALQEALIDGGVALGTAAIDAGVTFGTHLIDKIAEVAMHGIDQGAELATAGIDTLAANATGQSATAPATTGPAPGAGGGNSGALFGGLGGTPADGGASPGTGVNAGARPNGGGDGNPGASAHGGGGASPGGGPNGGGLIPRGGANGAGPGTGDGANSGGGPSGAGNADDGSGPNPGAGPFVTPKAEAPVVPAPVIPAPKTEQQPEPSPQDAEPEQPMQGGVIPPGARPQQDEESERPQRGQPGVVPATV</sequence>
<proteinExistence type="predicted"/>
<feature type="compositionally biased region" description="Gly residues" evidence="1">
    <location>
        <begin position="344"/>
        <end position="398"/>
    </location>
</feature>
<feature type="region of interest" description="Disordered" evidence="1">
    <location>
        <begin position="298"/>
        <end position="484"/>
    </location>
</feature>
<evidence type="ECO:0000313" key="2">
    <source>
        <dbReference type="EMBL" id="MFC4377205.1"/>
    </source>
</evidence>
<keyword evidence="3" id="KW-1185">Reference proteome</keyword>
<comment type="caution">
    <text evidence="2">The sequence shown here is derived from an EMBL/GenBank/DDBJ whole genome shotgun (WGS) entry which is preliminary data.</text>
</comment>
<accession>A0ABV8VMB6</accession>
<dbReference type="Proteomes" id="UP001595844">
    <property type="component" value="Unassembled WGS sequence"/>
</dbReference>
<dbReference type="EMBL" id="JBHSDL010000030">
    <property type="protein sequence ID" value="MFC4377205.1"/>
    <property type="molecule type" value="Genomic_DNA"/>
</dbReference>